<gene>
    <name evidence="1" type="ORF">NCTC11544_02149</name>
</gene>
<name>A0A379ZDM4_9GAMM</name>
<dbReference type="NCBIfam" id="TIGR03371">
    <property type="entry name" value="cellulose_yhjQ"/>
    <property type="match status" value="1"/>
</dbReference>
<evidence type="ECO:0000313" key="1">
    <source>
        <dbReference type="EMBL" id="SUI59998.1"/>
    </source>
</evidence>
<dbReference type="Pfam" id="PF06564">
    <property type="entry name" value="CBP_BcsQ"/>
    <property type="match status" value="1"/>
</dbReference>
<organism evidence="1 2">
    <name type="scientific">Serratia quinivorans</name>
    <dbReference type="NCBI Taxonomy" id="137545"/>
    <lineage>
        <taxon>Bacteria</taxon>
        <taxon>Pseudomonadati</taxon>
        <taxon>Pseudomonadota</taxon>
        <taxon>Gammaproteobacteria</taxon>
        <taxon>Enterobacterales</taxon>
        <taxon>Yersiniaceae</taxon>
        <taxon>Serratia</taxon>
    </lineage>
</organism>
<dbReference type="Gene3D" id="3.40.50.300">
    <property type="entry name" value="P-loop containing nucleotide triphosphate hydrolases"/>
    <property type="match status" value="1"/>
</dbReference>
<reference evidence="1 2" key="1">
    <citation type="submission" date="2018-06" db="EMBL/GenBank/DDBJ databases">
        <authorList>
            <consortium name="Pathogen Informatics"/>
            <person name="Doyle S."/>
        </authorList>
    </citation>
    <scope>NUCLEOTIDE SEQUENCE [LARGE SCALE GENOMIC DNA]</scope>
    <source>
        <strain evidence="1 2">NCTC11544</strain>
    </source>
</reference>
<dbReference type="InterPro" id="IPR050678">
    <property type="entry name" value="DNA_Partitioning_ATPase"/>
</dbReference>
<proteinExistence type="predicted"/>
<dbReference type="RefSeq" id="WP_115183457.1">
    <property type="nucleotide sequence ID" value="NZ_CAMKUF010000005.1"/>
</dbReference>
<dbReference type="GO" id="GO:0051301">
    <property type="term" value="P:cell division"/>
    <property type="evidence" value="ECO:0007669"/>
    <property type="project" value="UniProtKB-KW"/>
</dbReference>
<dbReference type="Proteomes" id="UP000255529">
    <property type="component" value="Unassembled WGS sequence"/>
</dbReference>
<dbReference type="SUPFAM" id="SSF52540">
    <property type="entry name" value="P-loop containing nucleoside triphosphate hydrolases"/>
    <property type="match status" value="1"/>
</dbReference>
<dbReference type="InterPro" id="IPR017746">
    <property type="entry name" value="Cellulose_synthase_operon_BcsQ"/>
</dbReference>
<dbReference type="InterPro" id="IPR027417">
    <property type="entry name" value="P-loop_NTPase"/>
</dbReference>
<dbReference type="PANTHER" id="PTHR13696">
    <property type="entry name" value="P-LOOP CONTAINING NUCLEOSIDE TRIPHOSPHATE HYDROLASE"/>
    <property type="match status" value="1"/>
</dbReference>
<protein>
    <submittedName>
        <fullName evidence="1">Cell division protein</fullName>
    </submittedName>
</protein>
<dbReference type="EMBL" id="UGYN01000002">
    <property type="protein sequence ID" value="SUI59998.1"/>
    <property type="molecule type" value="Genomic_DNA"/>
</dbReference>
<keyword evidence="1" id="KW-0132">Cell division</keyword>
<sequence length="245" mass="27231">MPVIALQGLRGGMGATSVTAALAWALQQLGESVLAVDFAPDNLLRLHFNTPFELPRGWARAEQDGGEWQQGAMRYCENLDFLPFGQLTAAERLNLQQYCRQHPTRWQENLAQLSASAQYNWILLDLPADNPLLAAQALPLADCVFMLIAPDANCQVRLHQQALPEGCRFLINHYFAASQLQQDLHQLWLQTLGGLLPVVIHRDEAMAEALAVKQPLGEYRPESLAADEVLTLANWCLINLKDTAP</sequence>
<dbReference type="AlphaFoldDB" id="A0A379ZDM4"/>
<evidence type="ECO:0000313" key="2">
    <source>
        <dbReference type="Proteomes" id="UP000255529"/>
    </source>
</evidence>
<keyword evidence="1" id="KW-0131">Cell cycle</keyword>
<accession>A0A379ZDM4</accession>
<dbReference type="PANTHER" id="PTHR13696:SF99">
    <property type="entry name" value="COBYRINIC ACID AC-DIAMIDE SYNTHASE"/>
    <property type="match status" value="1"/>
</dbReference>